<dbReference type="Gene3D" id="2.120.10.30">
    <property type="entry name" value="TolB, C-terminal domain"/>
    <property type="match status" value="1"/>
</dbReference>
<dbReference type="InterPro" id="IPR001375">
    <property type="entry name" value="Peptidase_S9_cat"/>
</dbReference>
<dbReference type="PANTHER" id="PTHR11731:SF193">
    <property type="entry name" value="DIPEPTIDYL PEPTIDASE 9"/>
    <property type="match status" value="1"/>
</dbReference>
<dbReference type="EMBL" id="CP011454">
    <property type="protein sequence ID" value="AMW06890.1"/>
    <property type="molecule type" value="Genomic_DNA"/>
</dbReference>
<reference evidence="4 5" key="2">
    <citation type="journal article" date="2016" name="Environ. Microbiol. Rep.">
        <title>Metagenomic evidence for the presence of phototrophic Gemmatimonadetes bacteria in diverse environments.</title>
        <authorList>
            <person name="Zeng Y."/>
            <person name="Baumbach J."/>
            <person name="Barbosa E.G."/>
            <person name="Azevedo V."/>
            <person name="Zhang C."/>
            <person name="Koblizek M."/>
        </authorList>
    </citation>
    <scope>NUCLEOTIDE SEQUENCE [LARGE SCALE GENOMIC DNA]</scope>
    <source>
        <strain evidence="4 5">AP64</strain>
    </source>
</reference>
<dbReference type="STRING" id="1379270.GEMMAAP_14710"/>
<evidence type="ECO:0000259" key="3">
    <source>
        <dbReference type="Pfam" id="PF00326"/>
    </source>
</evidence>
<dbReference type="SUPFAM" id="SSF53474">
    <property type="entry name" value="alpha/beta-Hydrolases"/>
    <property type="match status" value="1"/>
</dbReference>
<dbReference type="eggNOG" id="COG4946">
    <property type="taxonomic scope" value="Bacteria"/>
</dbReference>
<feature type="region of interest" description="Disordered" evidence="1">
    <location>
        <begin position="181"/>
        <end position="208"/>
    </location>
</feature>
<dbReference type="InterPro" id="IPR050278">
    <property type="entry name" value="Serine_Prot_S9B/DPPIV"/>
</dbReference>
<dbReference type="SUPFAM" id="SSF82171">
    <property type="entry name" value="DPP6 N-terminal domain-like"/>
    <property type="match status" value="1"/>
</dbReference>
<name>A0A143BQR8_9BACT</name>
<protein>
    <recommendedName>
        <fullName evidence="3">Peptidase S9 prolyl oligopeptidase catalytic domain-containing protein</fullName>
    </recommendedName>
</protein>
<evidence type="ECO:0000256" key="2">
    <source>
        <dbReference type="SAM" id="SignalP"/>
    </source>
</evidence>
<proteinExistence type="predicted"/>
<accession>A0A143BQR8</accession>
<organism evidence="4 5">
    <name type="scientific">Gemmatimonas phototrophica</name>
    <dbReference type="NCBI Taxonomy" id="1379270"/>
    <lineage>
        <taxon>Bacteria</taxon>
        <taxon>Pseudomonadati</taxon>
        <taxon>Gemmatimonadota</taxon>
        <taxon>Gemmatimonadia</taxon>
        <taxon>Gemmatimonadales</taxon>
        <taxon>Gemmatimonadaceae</taxon>
        <taxon>Gemmatimonas</taxon>
    </lineage>
</organism>
<dbReference type="KEGG" id="gph:GEMMAAP_14710"/>
<evidence type="ECO:0000313" key="5">
    <source>
        <dbReference type="Proteomes" id="UP000076404"/>
    </source>
</evidence>
<dbReference type="InterPro" id="IPR029058">
    <property type="entry name" value="AB_hydrolase_fold"/>
</dbReference>
<evidence type="ECO:0000313" key="4">
    <source>
        <dbReference type="EMBL" id="AMW06890.1"/>
    </source>
</evidence>
<sequence length="974" mass="105507">MRRHAVRPLGLSLAACLAAAPALFAQSAAPAPRPITAADISAWKSLRGATLSADGAWFGYIQAPNEGDAEVIIRQTSAAGTVRRYPIGEPPAAAGGPGGGAAPGLQLSTDGKWAAILVYPKAAEQKRLRLARRPIQSKALVVNLATGEQREFERIRRIGFGGDAPKFLAMHAYGPDAPAGGGAGGAGGPAPGAPGMGGNPQGGGAGRVDGTDLLLHELGTAAVFNIGNVADFAFDDKGRWLAYTIDAREQVGNGVQLRDLSTGVVKSLDAGKALFRRLAWSDTAASLAYLKGTADSAGTDTTWTAAGISRVGAPTQRAVSVGAGTAVALPNGMEVSPDRTPRWLEAQDALLIGLRVAAAPLPKSEQLEDDDRPTLILWHHKDARLQSMQLVQEQADKGFSFMATYLPASQKVVQLTDATVRTATIGARDDMLLGSDNSAYERQTSVDGIQRRDVYLINARTGEKTLVKKEARSQAQLSPDSRTVLFWDDGHWQAYDVATKATTNITKSAPVSFVDTEDDHNVDRPPTQVVGFSKDGRSVLLQDNYDVWRVSLAGTSHANLTVDGRAKRIRYSRRIVTDARERGIDLTKPIYMVAMQHLTKKEAFVRLDPAKAGAVVLSGWRDARLAPLKARDADVWVGSIQTAARFPDWWRVSFANGTLADSVRLTDANPNMNGVAWSPGSRLVSYVTEKGDSLQGALYLPAGYQEGKSYPTLTFIYELQSDNLNSFYSPTYSSSPNALIGVHTSRGYAVFLPDIVYKLNDPGMSAVWSVVPAVKAAIKTGVVDSARVGLHGHSWGGYQTSFLVTQTNIFKSAVAGAPLTDMVSMYSSVYWNTGGANQGIFQSSQGRFKGNFIENKDAYERNSPNRFADKVKTPLIIMHDDKDGAVDFNQGITYYNTLRQLNKDVILLEYVGENHGLSQLRNRRDYSQRLMEYWDAYLKEQPAPEWLKNGIPRLKMDEHLREQKKKLEGKKIAM</sequence>
<dbReference type="Proteomes" id="UP000076404">
    <property type="component" value="Chromosome"/>
</dbReference>
<feature type="chain" id="PRO_5007506938" description="Peptidase S9 prolyl oligopeptidase catalytic domain-containing protein" evidence="2">
    <location>
        <begin position="26"/>
        <end position="974"/>
    </location>
</feature>
<dbReference type="AlphaFoldDB" id="A0A143BQR8"/>
<keyword evidence="5" id="KW-1185">Reference proteome</keyword>
<dbReference type="eggNOG" id="COG1506">
    <property type="taxonomic scope" value="Bacteria"/>
</dbReference>
<feature type="compositionally biased region" description="Gly residues" evidence="1">
    <location>
        <begin position="181"/>
        <end position="207"/>
    </location>
</feature>
<dbReference type="GO" id="GO:0008236">
    <property type="term" value="F:serine-type peptidase activity"/>
    <property type="evidence" value="ECO:0007669"/>
    <property type="project" value="InterPro"/>
</dbReference>
<dbReference type="InterPro" id="IPR011042">
    <property type="entry name" value="6-blade_b-propeller_TolB-like"/>
</dbReference>
<keyword evidence="2" id="KW-0732">Signal</keyword>
<dbReference type="PANTHER" id="PTHR11731">
    <property type="entry name" value="PROTEASE FAMILY S9B,C DIPEPTIDYL-PEPTIDASE IV-RELATED"/>
    <property type="match status" value="1"/>
</dbReference>
<feature type="domain" description="Peptidase S9 prolyl oligopeptidase catalytic" evidence="3">
    <location>
        <begin position="770"/>
        <end position="940"/>
    </location>
</feature>
<gene>
    <name evidence="4" type="ORF">GEMMAAP_14710</name>
</gene>
<dbReference type="Gene3D" id="3.40.50.1820">
    <property type="entry name" value="alpha/beta hydrolase"/>
    <property type="match status" value="1"/>
</dbReference>
<dbReference type="GO" id="GO:0008239">
    <property type="term" value="F:dipeptidyl-peptidase activity"/>
    <property type="evidence" value="ECO:0007669"/>
    <property type="project" value="TreeGrafter"/>
</dbReference>
<dbReference type="GO" id="GO:0006508">
    <property type="term" value="P:proteolysis"/>
    <property type="evidence" value="ECO:0007669"/>
    <property type="project" value="InterPro"/>
</dbReference>
<evidence type="ECO:0000256" key="1">
    <source>
        <dbReference type="SAM" id="MobiDB-lite"/>
    </source>
</evidence>
<reference evidence="4 5" key="1">
    <citation type="journal article" date="2014" name="Proc. Natl. Acad. Sci. U.S.A.">
        <title>Functional type 2 photosynthetic reaction centers found in the rare bacterial phylum Gemmatimonadetes.</title>
        <authorList>
            <person name="Zeng Y."/>
            <person name="Feng F."/>
            <person name="Medova H."/>
            <person name="Dean J."/>
            <person name="Koblizek M."/>
        </authorList>
    </citation>
    <scope>NUCLEOTIDE SEQUENCE [LARGE SCALE GENOMIC DNA]</scope>
    <source>
        <strain evidence="4 5">AP64</strain>
    </source>
</reference>
<feature type="signal peptide" evidence="2">
    <location>
        <begin position="1"/>
        <end position="25"/>
    </location>
</feature>
<dbReference type="Pfam" id="PF00326">
    <property type="entry name" value="Peptidase_S9"/>
    <property type="match status" value="1"/>
</dbReference>